<dbReference type="AlphaFoldDB" id="A0A8H5HC16"/>
<accession>A0A8H5HC16</accession>
<dbReference type="Proteomes" id="UP000518752">
    <property type="component" value="Unassembled WGS sequence"/>
</dbReference>
<evidence type="ECO:0008006" key="4">
    <source>
        <dbReference type="Google" id="ProtNLM"/>
    </source>
</evidence>
<reference evidence="2 3" key="1">
    <citation type="journal article" date="2020" name="ISME J.">
        <title>Uncovering the hidden diversity of litter-decomposition mechanisms in mushroom-forming fungi.</title>
        <authorList>
            <person name="Floudas D."/>
            <person name="Bentzer J."/>
            <person name="Ahren D."/>
            <person name="Johansson T."/>
            <person name="Persson P."/>
            <person name="Tunlid A."/>
        </authorList>
    </citation>
    <scope>NUCLEOTIDE SEQUENCE [LARGE SCALE GENOMIC DNA]</scope>
    <source>
        <strain evidence="2 3">CBS 406.79</strain>
    </source>
</reference>
<protein>
    <recommendedName>
        <fullName evidence="4">IgA peptidase M64-domain-containing protein</fullName>
    </recommendedName>
</protein>
<comment type="caution">
    <text evidence="2">The sequence shown here is derived from an EMBL/GenBank/DDBJ whole genome shotgun (WGS) entry which is preliminary data.</text>
</comment>
<feature type="signal peptide" evidence="1">
    <location>
        <begin position="1"/>
        <end position="16"/>
    </location>
</feature>
<organism evidence="2 3">
    <name type="scientific">Collybiopsis confluens</name>
    <dbReference type="NCBI Taxonomy" id="2823264"/>
    <lineage>
        <taxon>Eukaryota</taxon>
        <taxon>Fungi</taxon>
        <taxon>Dikarya</taxon>
        <taxon>Basidiomycota</taxon>
        <taxon>Agaricomycotina</taxon>
        <taxon>Agaricomycetes</taxon>
        <taxon>Agaricomycetidae</taxon>
        <taxon>Agaricales</taxon>
        <taxon>Marasmiineae</taxon>
        <taxon>Omphalotaceae</taxon>
        <taxon>Collybiopsis</taxon>
    </lineage>
</organism>
<name>A0A8H5HC16_9AGAR</name>
<dbReference type="GO" id="GO:0008237">
    <property type="term" value="F:metallopeptidase activity"/>
    <property type="evidence" value="ECO:0007669"/>
    <property type="project" value="InterPro"/>
</dbReference>
<keyword evidence="1" id="KW-0732">Signal</keyword>
<sequence>MAVTLILGILTAIVSAISGNSQCIDTHNLPLVQLHSDIRNQISLAAALPDLPNPPPLEIHPLIVSGPSKNRVDLVFFSDGCPNCSLYSFLFVDPGCVDVLEEKDKFIQDALRLAKDVSGNQTFNTVKPLMNFWAAFTVSEESGVGIGGKPKKTPYGLYRDGTELRAVYYAYPDVADAACTSMGVQCDFPILLGNDPLYGGLGGQFTVITSSVLNGPQILRHELGHSIIPVGEEYDGGFAYFGVNAYHNLSQSVPWEHWLTLKDSEDDFDDREKEIKKKKNRHNHGHGHPRVERSVMPFQIYPWTLLNTSSPHTSTFVSSGTFPRYLVRFSLSGLPEASDLRVELDGEDLGWKPKVGLGVDRWHYDIKLGNGWQARDEAGAGIGTREDRGLSGGEHQLSFVLLDKDREGEAQLCSAEILEFGSEDEFVSEPGYHGVFPTYSDKNETSYRPTNEDCLMRIVTTPNFCSVCLEGLWHALLSRVRLIDNLVVLHEKNVDTVAPTKMAPKARTVIEVKPIPLAQFRSSESIFELDSTASNLSGVQALAESESYTIIWSRNGVELDEFENRTRIEVEESDLGMEGPSVYAVDVQFRTPEVRVDKKGYLKDRREIKVWGLN</sequence>
<dbReference type="InterPro" id="IPR019026">
    <property type="entry name" value="Peptidase_M64_IgA"/>
</dbReference>
<dbReference type="OrthoDB" id="2961863at2759"/>
<evidence type="ECO:0000313" key="2">
    <source>
        <dbReference type="EMBL" id="KAF5380731.1"/>
    </source>
</evidence>
<proteinExistence type="predicted"/>
<feature type="chain" id="PRO_5034542714" description="IgA peptidase M64-domain-containing protein" evidence="1">
    <location>
        <begin position="17"/>
        <end position="614"/>
    </location>
</feature>
<dbReference type="Gene3D" id="3.40.390.10">
    <property type="entry name" value="Collagenase (Catalytic Domain)"/>
    <property type="match status" value="1"/>
</dbReference>
<dbReference type="EMBL" id="JAACJN010000062">
    <property type="protein sequence ID" value="KAF5380731.1"/>
    <property type="molecule type" value="Genomic_DNA"/>
</dbReference>
<evidence type="ECO:0000313" key="3">
    <source>
        <dbReference type="Proteomes" id="UP000518752"/>
    </source>
</evidence>
<gene>
    <name evidence="2" type="ORF">D9757_007158</name>
</gene>
<dbReference type="InterPro" id="IPR024079">
    <property type="entry name" value="MetalloPept_cat_dom_sf"/>
</dbReference>
<dbReference type="Pfam" id="PF09471">
    <property type="entry name" value="Peptidase_M64"/>
    <property type="match status" value="1"/>
</dbReference>
<evidence type="ECO:0000256" key="1">
    <source>
        <dbReference type="SAM" id="SignalP"/>
    </source>
</evidence>
<keyword evidence="3" id="KW-1185">Reference proteome</keyword>